<comment type="cofactor">
    <cofactor evidence="1">
        <name>a divalent metal cation</name>
        <dbReference type="ChEBI" id="CHEBI:60240"/>
    </cofactor>
</comment>
<dbReference type="InterPro" id="IPR015813">
    <property type="entry name" value="Pyrv/PenolPyrv_kinase-like_dom"/>
</dbReference>
<evidence type="ECO:0000313" key="9">
    <source>
        <dbReference type="EMBL" id="MBJ3763038.1"/>
    </source>
</evidence>
<dbReference type="PANTHER" id="PTHR30502">
    <property type="entry name" value="2-KETO-3-DEOXY-L-RHAMNONATE ALDOLASE"/>
    <property type="match status" value="1"/>
</dbReference>
<comment type="catalytic activity">
    <reaction evidence="6">
        <text>D-glyceraldehyde + pyruvate = 2-dehydro-3-deoxy-L-galactonate</text>
        <dbReference type="Rhea" id="RHEA:80055"/>
        <dbReference type="ChEBI" id="CHEBI:15361"/>
        <dbReference type="ChEBI" id="CHEBI:17378"/>
        <dbReference type="ChEBI" id="CHEBI:75545"/>
    </reaction>
</comment>
<evidence type="ECO:0000256" key="4">
    <source>
        <dbReference type="ARBA" id="ARBA00023239"/>
    </source>
</evidence>
<dbReference type="GO" id="GO:0016832">
    <property type="term" value="F:aldehyde-lyase activity"/>
    <property type="evidence" value="ECO:0007669"/>
    <property type="project" value="UniProtKB-ARBA"/>
</dbReference>
<evidence type="ECO:0000256" key="6">
    <source>
        <dbReference type="ARBA" id="ARBA00045074"/>
    </source>
</evidence>
<dbReference type="InterPro" id="IPR005000">
    <property type="entry name" value="Aldolase/citrate-lyase_domain"/>
</dbReference>
<comment type="caution">
    <text evidence="9">The sequence shown here is derived from an EMBL/GenBank/DDBJ whole genome shotgun (WGS) entry which is preliminary data.</text>
</comment>
<dbReference type="PANTHER" id="PTHR30502:SF0">
    <property type="entry name" value="PHOSPHOENOLPYRUVATE CARBOXYLASE FAMILY PROTEIN"/>
    <property type="match status" value="1"/>
</dbReference>
<keyword evidence="4" id="KW-0456">Lyase</keyword>
<keyword evidence="5" id="KW-0670">Pyruvate</keyword>
<evidence type="ECO:0000256" key="3">
    <source>
        <dbReference type="ARBA" id="ARBA00022723"/>
    </source>
</evidence>
<keyword evidence="10" id="KW-1185">Reference proteome</keyword>
<dbReference type="InterPro" id="IPR050251">
    <property type="entry name" value="HpcH-HpaI_aldolase"/>
</dbReference>
<sequence length="259" mass="27046">MPAPENRVKSAMKAGHVQFGLWLASANPTIAEIASRAGFDWCLIDGEHAPTALPLVLAQLQAMAGGDAAVAMRLPVGDVRLVKQALDLGLQTLLIPMVNTAEQAREMVRATRYPPHGIRGVGAAMARATSYGANTDYLPNACDQICLIVQAETVEALDNLDDIAAVDGVDCVFLGPADLAASLGHLGNTGHPEVQDAIRDAVRRIKAAGKAVGLITFDEAAIAGLVELGGDFIAVGGDIALLAHAIHRRAETAQSLKPR</sequence>
<organism evidence="9 10">
    <name type="scientific">Palleronia pontilimi</name>
    <dbReference type="NCBI Taxonomy" id="1964209"/>
    <lineage>
        <taxon>Bacteria</taxon>
        <taxon>Pseudomonadati</taxon>
        <taxon>Pseudomonadota</taxon>
        <taxon>Alphaproteobacteria</taxon>
        <taxon>Rhodobacterales</taxon>
        <taxon>Roseobacteraceae</taxon>
        <taxon>Palleronia</taxon>
    </lineage>
</organism>
<accession>A0A934MCQ2</accession>
<dbReference type="AlphaFoldDB" id="A0A934MCQ2"/>
<evidence type="ECO:0000313" key="10">
    <source>
        <dbReference type="Proteomes" id="UP000642488"/>
    </source>
</evidence>
<feature type="domain" description="HpcH/HpaI aldolase/citrate lyase" evidence="8">
    <location>
        <begin position="18"/>
        <end position="245"/>
    </location>
</feature>
<evidence type="ECO:0000256" key="5">
    <source>
        <dbReference type="ARBA" id="ARBA00023317"/>
    </source>
</evidence>
<reference evidence="9" key="1">
    <citation type="submission" date="2020-12" db="EMBL/GenBank/DDBJ databases">
        <title>Bacterial taxonomy.</title>
        <authorList>
            <person name="Pan X."/>
        </authorList>
    </citation>
    <scope>NUCLEOTIDE SEQUENCE</scope>
    <source>
        <strain evidence="9">KCTC 52957</strain>
    </source>
</reference>
<evidence type="ECO:0000259" key="8">
    <source>
        <dbReference type="Pfam" id="PF03328"/>
    </source>
</evidence>
<protein>
    <recommendedName>
        <fullName evidence="7">Hydroxypyruvate/pyruvate aldolase</fullName>
    </recommendedName>
</protein>
<dbReference type="Pfam" id="PF03328">
    <property type="entry name" value="HpcH_HpaI"/>
    <property type="match status" value="1"/>
</dbReference>
<keyword evidence="3" id="KW-0479">Metal-binding</keyword>
<dbReference type="RefSeq" id="WP_198916203.1">
    <property type="nucleotide sequence ID" value="NZ_JAEKPD010000008.1"/>
</dbReference>
<dbReference type="GO" id="GO:0005737">
    <property type="term" value="C:cytoplasm"/>
    <property type="evidence" value="ECO:0007669"/>
    <property type="project" value="TreeGrafter"/>
</dbReference>
<gene>
    <name evidence="9" type="ORF">ILP92_09810</name>
</gene>
<dbReference type="InterPro" id="IPR040442">
    <property type="entry name" value="Pyrv_kinase-like_dom_sf"/>
</dbReference>
<dbReference type="Proteomes" id="UP000642488">
    <property type="component" value="Unassembled WGS sequence"/>
</dbReference>
<dbReference type="FunFam" id="3.20.20.60:FF:000004">
    <property type="entry name" value="5-keto-4-deoxy-D-glucarate aldolase"/>
    <property type="match status" value="1"/>
</dbReference>
<name>A0A934MCQ2_9RHOB</name>
<evidence type="ECO:0000256" key="1">
    <source>
        <dbReference type="ARBA" id="ARBA00001968"/>
    </source>
</evidence>
<evidence type="ECO:0000256" key="2">
    <source>
        <dbReference type="ARBA" id="ARBA00005568"/>
    </source>
</evidence>
<dbReference type="Gene3D" id="3.20.20.60">
    <property type="entry name" value="Phosphoenolpyruvate-binding domains"/>
    <property type="match status" value="1"/>
</dbReference>
<dbReference type="EMBL" id="JAEKPD010000008">
    <property type="protein sequence ID" value="MBJ3763038.1"/>
    <property type="molecule type" value="Genomic_DNA"/>
</dbReference>
<comment type="similarity">
    <text evidence="2">Belongs to the HpcH/HpaI aldolase family.</text>
</comment>
<dbReference type="SUPFAM" id="SSF51621">
    <property type="entry name" value="Phosphoenolpyruvate/pyruvate domain"/>
    <property type="match status" value="1"/>
</dbReference>
<proteinExistence type="inferred from homology"/>
<evidence type="ECO:0000256" key="7">
    <source>
        <dbReference type="ARBA" id="ARBA00068169"/>
    </source>
</evidence>
<dbReference type="GO" id="GO:0046872">
    <property type="term" value="F:metal ion binding"/>
    <property type="evidence" value="ECO:0007669"/>
    <property type="project" value="UniProtKB-KW"/>
</dbReference>